<proteinExistence type="predicted"/>
<dbReference type="EMBL" id="BJMN01000018">
    <property type="protein sequence ID" value="GEB57394.1"/>
    <property type="molecule type" value="Genomic_DNA"/>
</dbReference>
<dbReference type="AlphaFoldDB" id="A0A4Y3RJ30"/>
<gene>
    <name evidence="1" type="ORF">SGA01_29990</name>
</gene>
<keyword evidence="2" id="KW-1185">Reference proteome</keyword>
<organism evidence="1 2">
    <name type="scientific">Streptomyces gardneri</name>
    <dbReference type="NCBI Taxonomy" id="66892"/>
    <lineage>
        <taxon>Bacteria</taxon>
        <taxon>Bacillati</taxon>
        <taxon>Actinomycetota</taxon>
        <taxon>Actinomycetes</taxon>
        <taxon>Kitasatosporales</taxon>
        <taxon>Streptomycetaceae</taxon>
        <taxon>Streptomyces</taxon>
    </lineage>
</organism>
<sequence length="101" mass="10347">MAEAARVLDEGRAGFDHREGVFLERAQSGLRAHPVRAGLEQADGLDGLGPLLGQPPQQFGLAGAAPAYGLGEAGLAQGVELPAQKLGAGVVRGDEPVELPR</sequence>
<comment type="caution">
    <text evidence="1">The sequence shown here is derived from an EMBL/GenBank/DDBJ whole genome shotgun (WGS) entry which is preliminary data.</text>
</comment>
<protein>
    <submittedName>
        <fullName evidence="1">Uncharacterized protein</fullName>
    </submittedName>
</protein>
<name>A0A4Y3RJ30_9ACTN</name>
<dbReference type="Proteomes" id="UP000315226">
    <property type="component" value="Unassembled WGS sequence"/>
</dbReference>
<evidence type="ECO:0000313" key="2">
    <source>
        <dbReference type="Proteomes" id="UP000315226"/>
    </source>
</evidence>
<evidence type="ECO:0000313" key="1">
    <source>
        <dbReference type="EMBL" id="GEB57394.1"/>
    </source>
</evidence>
<accession>A0A4Y3RJ30</accession>
<reference evidence="1 2" key="1">
    <citation type="submission" date="2019-06" db="EMBL/GenBank/DDBJ databases">
        <title>Whole genome shotgun sequence of Streptomyces gardneri NBRC 12865.</title>
        <authorList>
            <person name="Hosoyama A."/>
            <person name="Uohara A."/>
            <person name="Ohji S."/>
            <person name="Ichikawa N."/>
        </authorList>
    </citation>
    <scope>NUCLEOTIDE SEQUENCE [LARGE SCALE GENOMIC DNA]</scope>
    <source>
        <strain evidence="1 2">NBRC 12865</strain>
    </source>
</reference>